<sequence>MTPSWWTGLTPLEEIVPCGDAHHRIRWSDGELATPDHDDPDGERTLAALGGQTSRCIEILDAWQRHRADLDALLLAGRGAGDPLGPQLAGAPGGFSGFSSSLAVSFGSASPMPAPPMPAPYRYAQARAVAAMSPSPGPGPGAPVAWYYGSRGGGAPAPRQGEDTLLMLLRLPGALPDRLVATVVATWARRITDDDPRVAKALPALHAALYGRALAGARGWLGGGTELDVRLAASPAVARRPDGTVVIELPFSWLSDVWARGFTTLAGRFCLTAQPGPADDWTFTTVALDLGQPQKFTLHPC</sequence>
<keyword evidence="2" id="KW-1185">Reference proteome</keyword>
<evidence type="ECO:0000313" key="2">
    <source>
        <dbReference type="Proteomes" id="UP000604475"/>
    </source>
</evidence>
<name>A0A937RPZ4_9ACTN</name>
<dbReference type="Proteomes" id="UP000604475">
    <property type="component" value="Unassembled WGS sequence"/>
</dbReference>
<gene>
    <name evidence="1" type="ORF">I7412_37700</name>
</gene>
<proteinExistence type="predicted"/>
<evidence type="ECO:0000313" key="1">
    <source>
        <dbReference type="EMBL" id="MBL7632794.1"/>
    </source>
</evidence>
<comment type="caution">
    <text evidence="1">The sequence shown here is derived from an EMBL/GenBank/DDBJ whole genome shotgun (WGS) entry which is preliminary data.</text>
</comment>
<reference evidence="1" key="1">
    <citation type="submission" date="2020-12" db="EMBL/GenBank/DDBJ databases">
        <title>Genomic characterization of non-nitrogen-fixing Frankia strains.</title>
        <authorList>
            <person name="Carlos-Shanley C."/>
            <person name="Guerra T."/>
            <person name="Hahn D."/>
        </authorList>
    </citation>
    <scope>NUCLEOTIDE SEQUENCE</scope>
    <source>
        <strain evidence="1">CN6</strain>
    </source>
</reference>
<protein>
    <submittedName>
        <fullName evidence="1">Uncharacterized protein</fullName>
    </submittedName>
</protein>
<dbReference type="RefSeq" id="WP_203004149.1">
    <property type="nucleotide sequence ID" value="NZ_JADWYU010000208.1"/>
</dbReference>
<accession>A0A937RPZ4</accession>
<organism evidence="1 2">
    <name type="scientific">Frankia nepalensis</name>
    <dbReference type="NCBI Taxonomy" id="1836974"/>
    <lineage>
        <taxon>Bacteria</taxon>
        <taxon>Bacillati</taxon>
        <taxon>Actinomycetota</taxon>
        <taxon>Actinomycetes</taxon>
        <taxon>Frankiales</taxon>
        <taxon>Frankiaceae</taxon>
        <taxon>Frankia</taxon>
    </lineage>
</organism>
<dbReference type="AlphaFoldDB" id="A0A937RPZ4"/>
<dbReference type="EMBL" id="JAEACQ010000350">
    <property type="protein sequence ID" value="MBL7632794.1"/>
    <property type="molecule type" value="Genomic_DNA"/>
</dbReference>